<dbReference type="InterPro" id="IPR008271">
    <property type="entry name" value="Ser/Thr_kinase_AS"/>
</dbReference>
<dbReference type="RefSeq" id="XP_018835211.1">
    <property type="nucleotide sequence ID" value="XM_018979666.2"/>
</dbReference>
<dbReference type="Gene3D" id="3.50.4.10">
    <property type="entry name" value="Hepatocyte Growth Factor"/>
    <property type="match status" value="1"/>
</dbReference>
<evidence type="ECO:0000256" key="13">
    <source>
        <dbReference type="PIRNR" id="PIRNR000641"/>
    </source>
</evidence>
<organism evidence="14 15">
    <name type="scientific">Juglans regia</name>
    <name type="common">English walnut</name>
    <dbReference type="NCBI Taxonomy" id="51240"/>
    <lineage>
        <taxon>Eukaryota</taxon>
        <taxon>Viridiplantae</taxon>
        <taxon>Streptophyta</taxon>
        <taxon>Embryophyta</taxon>
        <taxon>Tracheophyta</taxon>
        <taxon>Spermatophyta</taxon>
        <taxon>Magnoliopsida</taxon>
        <taxon>eudicotyledons</taxon>
        <taxon>Gunneridae</taxon>
        <taxon>Pentapetalae</taxon>
        <taxon>rosids</taxon>
        <taxon>fabids</taxon>
        <taxon>Fagales</taxon>
        <taxon>Juglandaceae</taxon>
        <taxon>Juglans</taxon>
    </lineage>
</organism>
<dbReference type="PROSITE" id="PS50948">
    <property type="entry name" value="PAN"/>
    <property type="match status" value="1"/>
</dbReference>
<dbReference type="Pfam" id="PF07714">
    <property type="entry name" value="PK_Tyr_Ser-Thr"/>
    <property type="match status" value="1"/>
</dbReference>
<dbReference type="GO" id="GO:0005524">
    <property type="term" value="F:ATP binding"/>
    <property type="evidence" value="ECO:0007669"/>
    <property type="project" value="UniProtKB-KW"/>
</dbReference>
<dbReference type="KEGG" id="jre:109002078"/>
<dbReference type="PROSITE" id="PS50927">
    <property type="entry name" value="BULB_LECTIN"/>
    <property type="match status" value="1"/>
</dbReference>
<keyword evidence="2" id="KW-0597">Phosphoprotein</keyword>
<dbReference type="OrthoDB" id="785331at2759"/>
<dbReference type="Proteomes" id="UP000235220">
    <property type="component" value="Chromosome 2"/>
</dbReference>
<dbReference type="Pfam" id="PF08276">
    <property type="entry name" value="PAN_2"/>
    <property type="match status" value="1"/>
</dbReference>
<dbReference type="PROSITE" id="PS50011">
    <property type="entry name" value="PROTEIN_KINASE_DOM"/>
    <property type="match status" value="1"/>
</dbReference>
<accession>A0A2I4FU95</accession>
<dbReference type="CDD" id="cd00028">
    <property type="entry name" value="B_lectin"/>
    <property type="match status" value="1"/>
</dbReference>
<dbReference type="InterPro" id="IPR000858">
    <property type="entry name" value="S_locus_glycoprot_dom"/>
</dbReference>
<dbReference type="Gramene" id="Jr02_15680_p1">
    <property type="protein sequence ID" value="cds.Jr02_15680_p1"/>
    <property type="gene ID" value="Jr02_15680"/>
</dbReference>
<evidence type="ECO:0000256" key="3">
    <source>
        <dbReference type="ARBA" id="ARBA00022679"/>
    </source>
</evidence>
<dbReference type="InterPro" id="IPR036426">
    <property type="entry name" value="Bulb-type_lectin_dom_sf"/>
</dbReference>
<dbReference type="SUPFAM" id="SSF51110">
    <property type="entry name" value="alpha-D-mannose-specific plant lectins"/>
    <property type="match status" value="1"/>
</dbReference>
<dbReference type="CDD" id="cd01098">
    <property type="entry name" value="PAN_AP_plant"/>
    <property type="match status" value="1"/>
</dbReference>
<dbReference type="EC" id="2.7.11.1" evidence="13"/>
<dbReference type="PANTHER" id="PTHR32444">
    <property type="entry name" value="BULB-TYPE LECTIN DOMAIN-CONTAINING PROTEIN"/>
    <property type="match status" value="1"/>
</dbReference>
<keyword evidence="6 13" id="KW-0418">Kinase</keyword>
<dbReference type="InterPro" id="IPR000719">
    <property type="entry name" value="Prot_kinase_dom"/>
</dbReference>
<dbReference type="InterPro" id="IPR001480">
    <property type="entry name" value="Bulb-type_lectin_dom"/>
</dbReference>
<evidence type="ECO:0000256" key="5">
    <source>
        <dbReference type="ARBA" id="ARBA00022741"/>
    </source>
</evidence>
<dbReference type="GO" id="GO:0048544">
    <property type="term" value="P:recognition of pollen"/>
    <property type="evidence" value="ECO:0007669"/>
    <property type="project" value="InterPro"/>
</dbReference>
<dbReference type="AlphaFoldDB" id="A0A2I4FU95"/>
<evidence type="ECO:0000256" key="10">
    <source>
        <dbReference type="ARBA" id="ARBA00023180"/>
    </source>
</evidence>
<dbReference type="FunFam" id="1.10.510.10:FF:000060">
    <property type="entry name" value="G-type lectin S-receptor-like serine/threonine-protein kinase"/>
    <property type="match status" value="1"/>
</dbReference>
<evidence type="ECO:0000256" key="7">
    <source>
        <dbReference type="ARBA" id="ARBA00022840"/>
    </source>
</evidence>
<keyword evidence="7 13" id="KW-0067">ATP-binding</keyword>
<dbReference type="InterPro" id="IPR001245">
    <property type="entry name" value="Ser-Thr/Tyr_kinase_cat_dom"/>
</dbReference>
<dbReference type="InterPro" id="IPR011009">
    <property type="entry name" value="Kinase-like_dom_sf"/>
</dbReference>
<evidence type="ECO:0000256" key="8">
    <source>
        <dbReference type="ARBA" id="ARBA00023157"/>
    </source>
</evidence>
<keyword evidence="5 13" id="KW-0547">Nucleotide-binding</keyword>
<dbReference type="Gene3D" id="3.30.200.20">
    <property type="entry name" value="Phosphorylase Kinase, domain 1"/>
    <property type="match status" value="1"/>
</dbReference>
<dbReference type="SMART" id="SM00220">
    <property type="entry name" value="S_TKc"/>
    <property type="match status" value="1"/>
</dbReference>
<reference evidence="15" key="1">
    <citation type="submission" date="2025-08" db="UniProtKB">
        <authorList>
            <consortium name="RefSeq"/>
        </authorList>
    </citation>
    <scope>IDENTIFICATION</scope>
    <source>
        <tissue evidence="15">Leaves</tissue>
    </source>
</reference>
<evidence type="ECO:0000256" key="11">
    <source>
        <dbReference type="ARBA" id="ARBA00047899"/>
    </source>
</evidence>
<dbReference type="CDD" id="cd14066">
    <property type="entry name" value="STKc_IRAK"/>
    <property type="match status" value="1"/>
</dbReference>
<proteinExistence type="inferred from homology"/>
<dbReference type="FunFam" id="2.90.10.10:FF:000004">
    <property type="entry name" value="G-type lectin S-receptor-like serine/threonine-protein kinase"/>
    <property type="match status" value="1"/>
</dbReference>
<evidence type="ECO:0000256" key="6">
    <source>
        <dbReference type="ARBA" id="ARBA00022777"/>
    </source>
</evidence>
<dbReference type="SMART" id="SM00108">
    <property type="entry name" value="B_lectin"/>
    <property type="match status" value="1"/>
</dbReference>
<dbReference type="Gene3D" id="1.10.510.10">
    <property type="entry name" value="Transferase(Phosphotransferase) domain 1"/>
    <property type="match status" value="1"/>
</dbReference>
<dbReference type="SMART" id="SM00473">
    <property type="entry name" value="PAN_AP"/>
    <property type="match status" value="1"/>
</dbReference>
<gene>
    <name evidence="15" type="primary">LOC109002078</name>
</gene>
<dbReference type="FunFam" id="3.50.4.10:FF:000002">
    <property type="entry name" value="G-type lectin S-receptor-like serine/threonine-protein kinase"/>
    <property type="match status" value="1"/>
</dbReference>
<keyword evidence="9" id="KW-0675">Receptor</keyword>
<dbReference type="PANTHER" id="PTHR32444:SF183">
    <property type="entry name" value="APPLE DOMAIN-CONTAINING PROTEIN"/>
    <property type="match status" value="1"/>
</dbReference>
<keyword evidence="1 13" id="KW-0723">Serine/threonine-protein kinase</keyword>
<dbReference type="FunFam" id="3.30.200.20:FF:000195">
    <property type="entry name" value="G-type lectin S-receptor-like serine/threonine-protein kinase"/>
    <property type="match status" value="1"/>
</dbReference>
<evidence type="ECO:0000256" key="1">
    <source>
        <dbReference type="ARBA" id="ARBA00022527"/>
    </source>
</evidence>
<evidence type="ECO:0000256" key="12">
    <source>
        <dbReference type="ARBA" id="ARBA00048679"/>
    </source>
</evidence>
<protein>
    <recommendedName>
        <fullName evidence="13">Receptor-like serine/threonine-protein kinase</fullName>
        <ecNumber evidence="13">2.7.11.1</ecNumber>
    </recommendedName>
</protein>
<dbReference type="SUPFAM" id="SSF56112">
    <property type="entry name" value="Protein kinase-like (PK-like)"/>
    <property type="match status" value="1"/>
</dbReference>
<evidence type="ECO:0000256" key="2">
    <source>
        <dbReference type="ARBA" id="ARBA00022553"/>
    </source>
</evidence>
<keyword evidence="4" id="KW-0732">Signal</keyword>
<dbReference type="PROSITE" id="PS00108">
    <property type="entry name" value="PROTEIN_KINASE_ST"/>
    <property type="match status" value="1"/>
</dbReference>
<evidence type="ECO:0000256" key="4">
    <source>
        <dbReference type="ARBA" id="ARBA00022729"/>
    </source>
</evidence>
<comment type="similarity">
    <text evidence="13">Belongs to the protein kinase superfamily. Ser/Thr protein kinase family.</text>
</comment>
<dbReference type="PIRSF" id="PIRSF000641">
    <property type="entry name" value="SRK"/>
    <property type="match status" value="1"/>
</dbReference>
<dbReference type="InterPro" id="IPR024171">
    <property type="entry name" value="SRK-like_kinase"/>
</dbReference>
<keyword evidence="10" id="KW-0325">Glycoprotein</keyword>
<dbReference type="GO" id="GO:0004674">
    <property type="term" value="F:protein serine/threonine kinase activity"/>
    <property type="evidence" value="ECO:0007669"/>
    <property type="project" value="UniProtKB-KW"/>
</dbReference>
<sequence>MAETYTYFFVFSVLFSLLETSITLDTPPSSQSIRDGDRLVSAGGTFEMGFFSPGSSKSRYVGIWYAISSGTVVWVANRDTPLNDHSGVLTVTDEGVLALLNSTNNVVWSTNTSRTAENPVAQLLDTGNLVVKDGNVDDPERFLWQSFDYPCDTLLPEMKLGRNLETGLDRVLSSWKSTEDPGRGNFSVRLDPRGLPQIVLMKGNTIKVSSGSWNGLRFTGYPGLNRNPVFEYEFVMNQIEVYYKFKLVNTSVFSRYIINPSGISQRFMWMDRTRSWELSFTSQADECQRYAFCGAYAACDTDNSPACECLEGFLPKSPKDWKSVDWSDGCVRRTPLVCNIRDGFRKYTGLKLPDTSSSWFNATLSLDECQGLCLKNCSCTAYSNLDIRGKGSGCLLWFGKLIDIVVYSQGGQELYIKMASSELEKNGKSGNTSKIKQAGIITGAVALVIGILTLGVISYIRKKKSSFKGMAKRRQEKNCENEGLKEDMELPIIDLTAIVNATDNFSSNKKLGEGGFGPVYKGTLPEGQVIAVKRLSMNSGQGPKEFINEVKLIAKLQHRNLVKLLGCCTEENEKILIYEYMPNKSLESFIFDQTKSKLLDWHKRIDIIGGIAKGLLYLHEDSRLRVIHRDLKASNILLDIKMNPKISDFGLARSFQGDQIVSQTHRIVGTYGYMSPEYAVHGQYSVKSDVFSFGVLVLEILSGKKNRGFCHPDHHLNLLGHAWRLWIVDRAMELIDESVGDAHTRSEVLRLIHVGLLCVQQRPEDRPNMSSVVLMLSSEILLPIPRQPGFYADLSVTDSVSSNNATYSANGISISTFEAR</sequence>
<keyword evidence="14" id="KW-1185">Reference proteome</keyword>
<evidence type="ECO:0000256" key="9">
    <source>
        <dbReference type="ARBA" id="ARBA00023170"/>
    </source>
</evidence>
<evidence type="ECO:0000313" key="15">
    <source>
        <dbReference type="RefSeq" id="XP_018835211.1"/>
    </source>
</evidence>
<keyword evidence="8" id="KW-1015">Disulfide bond</keyword>
<dbReference type="Pfam" id="PF00954">
    <property type="entry name" value="S_locus_glycop"/>
    <property type="match status" value="1"/>
</dbReference>
<dbReference type="Gene3D" id="2.90.10.10">
    <property type="entry name" value="Bulb-type lectin domain"/>
    <property type="match status" value="1"/>
</dbReference>
<evidence type="ECO:0000313" key="14">
    <source>
        <dbReference type="Proteomes" id="UP000235220"/>
    </source>
</evidence>
<keyword evidence="3 13" id="KW-0808">Transferase</keyword>
<dbReference type="Pfam" id="PF01453">
    <property type="entry name" value="B_lectin"/>
    <property type="match status" value="1"/>
</dbReference>
<dbReference type="GeneID" id="109002078"/>
<comment type="catalytic activity">
    <reaction evidence="11 13">
        <text>L-threonyl-[protein] + ATP = O-phospho-L-threonyl-[protein] + ADP + H(+)</text>
        <dbReference type="Rhea" id="RHEA:46608"/>
        <dbReference type="Rhea" id="RHEA-COMP:11060"/>
        <dbReference type="Rhea" id="RHEA-COMP:11605"/>
        <dbReference type="ChEBI" id="CHEBI:15378"/>
        <dbReference type="ChEBI" id="CHEBI:30013"/>
        <dbReference type="ChEBI" id="CHEBI:30616"/>
        <dbReference type="ChEBI" id="CHEBI:61977"/>
        <dbReference type="ChEBI" id="CHEBI:456216"/>
        <dbReference type="EC" id="2.7.11.1"/>
    </reaction>
</comment>
<name>A0A2I4FU95_JUGRE</name>
<dbReference type="InterPro" id="IPR003609">
    <property type="entry name" value="Pan_app"/>
</dbReference>
<comment type="catalytic activity">
    <reaction evidence="12 13">
        <text>L-seryl-[protein] + ATP = O-phospho-L-seryl-[protein] + ADP + H(+)</text>
        <dbReference type="Rhea" id="RHEA:17989"/>
        <dbReference type="Rhea" id="RHEA-COMP:9863"/>
        <dbReference type="Rhea" id="RHEA-COMP:11604"/>
        <dbReference type="ChEBI" id="CHEBI:15378"/>
        <dbReference type="ChEBI" id="CHEBI:29999"/>
        <dbReference type="ChEBI" id="CHEBI:30616"/>
        <dbReference type="ChEBI" id="CHEBI:83421"/>
        <dbReference type="ChEBI" id="CHEBI:456216"/>
        <dbReference type="EC" id="2.7.11.1"/>
    </reaction>
</comment>